<evidence type="ECO:0000256" key="9">
    <source>
        <dbReference type="ARBA" id="ARBA00023246"/>
    </source>
</evidence>
<dbReference type="PROSITE" id="PS00620">
    <property type="entry name" value="PTN_MK_2"/>
    <property type="match status" value="1"/>
</dbReference>
<keyword evidence="15" id="KW-1185">Reference proteome</keyword>
<evidence type="ECO:0000259" key="12">
    <source>
        <dbReference type="Pfam" id="PF01091"/>
    </source>
</evidence>
<comment type="function">
    <text evidence="10">Secreted protein that functions as cytokine and growth factor and mediates its signal through cell-surface proteoglycan and non-proteoglycan receptors. Regulates many processes like inflammatory response, cell proliferation, cell adhesion, cell growth, cell survival, tissue regeneration, cell differentiation and cell migration.</text>
</comment>
<dbReference type="InterPro" id="IPR020090">
    <property type="entry name" value="PTN/MK_C_dom"/>
</dbReference>
<dbReference type="GO" id="GO:0008201">
    <property type="term" value="F:heparin binding"/>
    <property type="evidence" value="ECO:0007669"/>
    <property type="project" value="UniProtKB-UniRule"/>
</dbReference>
<gene>
    <name evidence="14" type="primary">MDK</name>
</gene>
<dbReference type="PRINTS" id="PR00269">
    <property type="entry name" value="PTNMIDKINE"/>
</dbReference>
<feature type="compositionally biased region" description="Low complexity" evidence="11">
    <location>
        <begin position="89"/>
        <end position="98"/>
    </location>
</feature>
<dbReference type="InterPro" id="IPR000762">
    <property type="entry name" value="Midkine_heparin-bd_GF"/>
</dbReference>
<dbReference type="Ensembl" id="ENSGALT00010056393.1">
    <property type="protein sequence ID" value="ENSGALP00010034147.1"/>
    <property type="gene ID" value="ENSGALG00010023136.1"/>
</dbReference>
<evidence type="ECO:0000256" key="11">
    <source>
        <dbReference type="SAM" id="MobiDB-lite"/>
    </source>
</evidence>
<protein>
    <recommendedName>
        <fullName evidence="10">Midkine</fullName>
        <shortName evidence="10">MK</shortName>
    </recommendedName>
</protein>
<reference evidence="14" key="2">
    <citation type="submission" date="2025-08" db="UniProtKB">
        <authorList>
            <consortium name="Ensembl"/>
        </authorList>
    </citation>
    <scope>IDENTIFICATION</scope>
    <source>
        <strain evidence="14">broiler</strain>
    </source>
</reference>
<evidence type="ECO:0000313" key="15">
    <source>
        <dbReference type="Proteomes" id="UP000000539"/>
    </source>
</evidence>
<dbReference type="GeneTree" id="ENSGT00390000007640"/>
<dbReference type="Gene3D" id="2.30.90.10">
    <property type="entry name" value="Heparin-binding Growth Factor, Midkine, Chain A- C-terminal Domain"/>
    <property type="match status" value="1"/>
</dbReference>
<dbReference type="FunFam" id="2.20.60.10:FF:000002">
    <property type="entry name" value="Midkine a"/>
    <property type="match status" value="1"/>
</dbReference>
<accession>A0A8V0ZRK9</accession>
<evidence type="ECO:0000256" key="3">
    <source>
        <dbReference type="ARBA" id="ARBA00022473"/>
    </source>
</evidence>
<dbReference type="InterPro" id="IPR037122">
    <property type="entry name" value="PTN/MK_N_dom_sf"/>
</dbReference>
<dbReference type="PANTHER" id="PTHR13850">
    <property type="entry name" value="PLEIOTROPHIN FAMILY MEMBER"/>
    <property type="match status" value="1"/>
</dbReference>
<evidence type="ECO:0000256" key="6">
    <source>
        <dbReference type="ARBA" id="ARBA00022729"/>
    </source>
</evidence>
<comment type="subcellular location">
    <subcellularLocation>
        <location evidence="1 10">Secreted</location>
    </subcellularLocation>
</comment>
<dbReference type="FunFam" id="2.30.90.10:FF:000001">
    <property type="entry name" value="Pleiotrophin"/>
    <property type="match status" value="1"/>
</dbReference>
<evidence type="ECO:0000256" key="5">
    <source>
        <dbReference type="ARBA" id="ARBA00022674"/>
    </source>
</evidence>
<dbReference type="GO" id="GO:0051781">
    <property type="term" value="P:positive regulation of cell division"/>
    <property type="evidence" value="ECO:0007669"/>
    <property type="project" value="UniProtKB-UniRule"/>
</dbReference>
<dbReference type="OrthoDB" id="8818336at2759"/>
<name>A0A8V0ZRK9_CHICK</name>
<dbReference type="PANTHER" id="PTHR13850:SF2">
    <property type="entry name" value="MIDKINE"/>
    <property type="match status" value="1"/>
</dbReference>
<organism evidence="14 15">
    <name type="scientific">Gallus gallus</name>
    <name type="common">Chicken</name>
    <dbReference type="NCBI Taxonomy" id="9031"/>
    <lineage>
        <taxon>Eukaryota</taxon>
        <taxon>Metazoa</taxon>
        <taxon>Chordata</taxon>
        <taxon>Craniata</taxon>
        <taxon>Vertebrata</taxon>
        <taxon>Euteleostomi</taxon>
        <taxon>Archelosauria</taxon>
        <taxon>Archosauria</taxon>
        <taxon>Dinosauria</taxon>
        <taxon>Saurischia</taxon>
        <taxon>Theropoda</taxon>
        <taxon>Coelurosauria</taxon>
        <taxon>Aves</taxon>
        <taxon>Neognathae</taxon>
        <taxon>Galloanserae</taxon>
        <taxon>Galliformes</taxon>
        <taxon>Phasianidae</taxon>
        <taxon>Phasianinae</taxon>
        <taxon>Gallus</taxon>
    </lineage>
</organism>
<dbReference type="InterPro" id="IPR020089">
    <property type="entry name" value="PTN/MK_N_dom"/>
</dbReference>
<evidence type="ECO:0000256" key="4">
    <source>
        <dbReference type="ARBA" id="ARBA00022525"/>
    </source>
</evidence>
<evidence type="ECO:0000313" key="14">
    <source>
        <dbReference type="Ensembl" id="ENSGALP00010034147.1"/>
    </source>
</evidence>
<dbReference type="GO" id="GO:0005576">
    <property type="term" value="C:extracellular region"/>
    <property type="evidence" value="ECO:0007669"/>
    <property type="project" value="UniProtKB-SubCell"/>
</dbReference>
<dbReference type="Proteomes" id="UP000000539">
    <property type="component" value="Chromosome 5"/>
</dbReference>
<dbReference type="InterPro" id="IPR020091">
    <property type="entry name" value="PTN/MK_diS_sf"/>
</dbReference>
<feature type="domain" description="Pleiotrophin/Midkine N-terminal" evidence="13">
    <location>
        <begin position="196"/>
        <end position="252"/>
    </location>
</feature>
<evidence type="ECO:0000259" key="13">
    <source>
        <dbReference type="Pfam" id="PF05196"/>
    </source>
</evidence>
<dbReference type="AlphaFoldDB" id="A0A8V0ZRK9"/>
<evidence type="ECO:0000256" key="7">
    <source>
        <dbReference type="ARBA" id="ARBA00023030"/>
    </source>
</evidence>
<keyword evidence="7 10" id="KW-0339">Growth factor</keyword>
<proteinExistence type="inferred from homology"/>
<comment type="similarity">
    <text evidence="2 10">Belongs to the pleiotrophin family.</text>
</comment>
<dbReference type="SMART" id="SM00193">
    <property type="entry name" value="PTN"/>
    <property type="match status" value="1"/>
</dbReference>
<sequence length="315" mass="33320">VPSSGRRDWGLEEPARSWGEVVVVGPSVTAEGEGGADGAVFAVRRAPGLSAKGLSEPRTALQRSDAETEGHKDAPRRGLEPPTARPSRAAQPLPAEQLPQPPGPPLGPPPAFVAGRAAGGQRRGLHGDFGLRPPRAAGGARRQGPLCCAARGSARGRHTKATAPLRALRAAGRMHPRGLLLLLALLLLAAAAEAAKAKKEKMKKEGSECQDWHWGPCIPNSKDCGLGYREGSCGDESRKLKCKIPCNWKKKFGADCKYKFESWGGCSAQTGVKTRSGILKKALYNAECEEVVYVSKPCTAKMKAKAKAKKGKGKD</sequence>
<dbReference type="FunCoup" id="A0A8V0ZRK9">
    <property type="interactions" value="391"/>
</dbReference>
<dbReference type="PROSITE" id="PS00619">
    <property type="entry name" value="PTN_MK_1"/>
    <property type="match status" value="1"/>
</dbReference>
<evidence type="ECO:0000256" key="1">
    <source>
        <dbReference type="ARBA" id="ARBA00004613"/>
    </source>
</evidence>
<keyword evidence="6" id="KW-0732">Signal</keyword>
<feature type="domain" description="Pleiotrophin/Midkine C-terminal" evidence="12">
    <location>
        <begin position="253"/>
        <end position="314"/>
    </location>
</feature>
<keyword evidence="4 10" id="KW-0964">Secreted</keyword>
<reference evidence="14" key="3">
    <citation type="submission" date="2025-09" db="UniProtKB">
        <authorList>
            <consortium name="Ensembl"/>
        </authorList>
    </citation>
    <scope>IDENTIFICATION</scope>
    <source>
        <strain evidence="14">broiler</strain>
    </source>
</reference>
<dbReference type="InterPro" id="IPR020092">
    <property type="entry name" value="PTN_MK_heparin-bd_GF_CS"/>
</dbReference>
<dbReference type="SUPFAM" id="SSF57288">
    <property type="entry name" value="Midkine"/>
    <property type="match status" value="2"/>
</dbReference>
<dbReference type="Pfam" id="PF05196">
    <property type="entry name" value="PTN_MK_N"/>
    <property type="match status" value="1"/>
</dbReference>
<reference evidence="14" key="1">
    <citation type="submission" date="2020-11" db="EMBL/GenBank/DDBJ databases">
        <title>Gallus gallus (Chicken) genome, bGalGal1, GRCg7b, maternal haplotype autosomes + Z &amp; W.</title>
        <authorList>
            <person name="Warren W."/>
            <person name="Formenti G."/>
            <person name="Fedrigo O."/>
            <person name="Haase B."/>
            <person name="Mountcastle J."/>
            <person name="Balacco J."/>
            <person name="Tracey A."/>
            <person name="Schneider V."/>
            <person name="Okimoto R."/>
            <person name="Cheng H."/>
            <person name="Hawken R."/>
            <person name="Howe K."/>
            <person name="Jarvis E.D."/>
        </authorList>
    </citation>
    <scope>NUCLEOTIDE SEQUENCE [LARGE SCALE GENOMIC DNA]</scope>
    <source>
        <strain evidence="14">Broiler</strain>
    </source>
</reference>
<evidence type="ECO:0000256" key="2">
    <source>
        <dbReference type="ARBA" id="ARBA00005403"/>
    </source>
</evidence>
<feature type="region of interest" description="Disordered" evidence="11">
    <location>
        <begin position="48"/>
        <end position="144"/>
    </location>
</feature>
<feature type="compositionally biased region" description="Low complexity" evidence="11">
    <location>
        <begin position="132"/>
        <end position="144"/>
    </location>
</feature>
<dbReference type="GO" id="GO:0008083">
    <property type="term" value="F:growth factor activity"/>
    <property type="evidence" value="ECO:0000318"/>
    <property type="project" value="GO_Central"/>
</dbReference>
<feature type="compositionally biased region" description="Pro residues" evidence="11">
    <location>
        <begin position="99"/>
        <end position="111"/>
    </location>
</feature>
<keyword evidence="9 10" id="KW-0497">Mitogen</keyword>
<keyword evidence="3" id="KW-0217">Developmental protein</keyword>
<keyword evidence="5 10" id="KW-0358">Heparin-binding</keyword>
<evidence type="ECO:0000256" key="10">
    <source>
        <dbReference type="RuleBase" id="RU369117"/>
    </source>
</evidence>
<feature type="compositionally biased region" description="Basic and acidic residues" evidence="11">
    <location>
        <begin position="64"/>
        <end position="79"/>
    </location>
</feature>
<keyword evidence="8 10" id="KW-1015">Disulfide bond</keyword>
<dbReference type="Gene3D" id="2.20.60.10">
    <property type="entry name" value="Pleiotrophin/Midkine, N-terminal domain"/>
    <property type="match status" value="1"/>
</dbReference>
<dbReference type="InterPro" id="IPR038130">
    <property type="entry name" value="PTN/MK_C_dom_sf"/>
</dbReference>
<dbReference type="Pfam" id="PF01091">
    <property type="entry name" value="PTN_MK_C"/>
    <property type="match status" value="1"/>
</dbReference>
<evidence type="ECO:0000256" key="8">
    <source>
        <dbReference type="ARBA" id="ARBA00023157"/>
    </source>
</evidence>